<dbReference type="AlphaFoldDB" id="Q6Z9R6"/>
<feature type="compositionally biased region" description="Low complexity" evidence="1">
    <location>
        <begin position="1"/>
        <end position="19"/>
    </location>
</feature>
<organism evidence="2 3">
    <name type="scientific">Oryza sativa subsp. japonica</name>
    <name type="common">Rice</name>
    <dbReference type="NCBI Taxonomy" id="39947"/>
    <lineage>
        <taxon>Eukaryota</taxon>
        <taxon>Viridiplantae</taxon>
        <taxon>Streptophyta</taxon>
        <taxon>Embryophyta</taxon>
        <taxon>Tracheophyta</taxon>
        <taxon>Spermatophyta</taxon>
        <taxon>Magnoliopsida</taxon>
        <taxon>Liliopsida</taxon>
        <taxon>Poales</taxon>
        <taxon>Poaceae</taxon>
        <taxon>BOP clade</taxon>
        <taxon>Oryzoideae</taxon>
        <taxon>Oryzeae</taxon>
        <taxon>Oryzinae</taxon>
        <taxon>Oryza</taxon>
        <taxon>Oryza sativa</taxon>
    </lineage>
</organism>
<evidence type="ECO:0000313" key="2">
    <source>
        <dbReference type="EMBL" id="BAD09862.1"/>
    </source>
</evidence>
<feature type="compositionally biased region" description="Basic and acidic residues" evidence="1">
    <location>
        <begin position="45"/>
        <end position="56"/>
    </location>
</feature>
<gene>
    <name evidence="2" type="primary">P0461F06.28</name>
</gene>
<dbReference type="Proteomes" id="UP000000763">
    <property type="component" value="Chromosome 8"/>
</dbReference>
<evidence type="ECO:0000313" key="3">
    <source>
        <dbReference type="Proteomes" id="UP000000763"/>
    </source>
</evidence>
<feature type="compositionally biased region" description="Basic residues" evidence="1">
    <location>
        <begin position="26"/>
        <end position="37"/>
    </location>
</feature>
<reference evidence="3" key="2">
    <citation type="journal article" date="2008" name="Nucleic Acids Res.">
        <title>The rice annotation project database (RAP-DB): 2008 update.</title>
        <authorList>
            <consortium name="The rice annotation project (RAP)"/>
        </authorList>
    </citation>
    <scope>GENOME REANNOTATION</scope>
    <source>
        <strain evidence="3">cv. Nipponbare</strain>
    </source>
</reference>
<name>Q6Z9R6_ORYSJ</name>
<feature type="compositionally biased region" description="Basic and acidic residues" evidence="1">
    <location>
        <begin position="160"/>
        <end position="189"/>
    </location>
</feature>
<sequence length="189" mass="19733">MARGAVKGASWRSAAAAKAATERMTPARKKKGKRREKKGLAPLPIREKGGGERGDAAEGGGMLPPSLGGLRAEWQGPGSDDGERFGAARRHGRQARAGADDGGDQTVGHSAYARGKQRAASARARAREHGAPEAALRAGSSREGRGALGVGDSRARARGARAERRGSGERDARRGSRMREHRAGKAERG</sequence>
<reference evidence="3" key="1">
    <citation type="journal article" date="2005" name="Nature">
        <title>The map-based sequence of the rice genome.</title>
        <authorList>
            <consortium name="International rice genome sequencing project (IRGSP)"/>
            <person name="Matsumoto T."/>
            <person name="Wu J."/>
            <person name="Kanamori H."/>
            <person name="Katayose Y."/>
            <person name="Fujisawa M."/>
            <person name="Namiki N."/>
            <person name="Mizuno H."/>
            <person name="Yamamoto K."/>
            <person name="Antonio B.A."/>
            <person name="Baba T."/>
            <person name="Sakata K."/>
            <person name="Nagamura Y."/>
            <person name="Aoki H."/>
            <person name="Arikawa K."/>
            <person name="Arita K."/>
            <person name="Bito T."/>
            <person name="Chiden Y."/>
            <person name="Fujitsuka N."/>
            <person name="Fukunaka R."/>
            <person name="Hamada M."/>
            <person name="Harada C."/>
            <person name="Hayashi A."/>
            <person name="Hijishita S."/>
            <person name="Honda M."/>
            <person name="Hosokawa S."/>
            <person name="Ichikawa Y."/>
            <person name="Idonuma A."/>
            <person name="Iijima M."/>
            <person name="Ikeda M."/>
            <person name="Ikeno M."/>
            <person name="Ito K."/>
            <person name="Ito S."/>
            <person name="Ito T."/>
            <person name="Ito Y."/>
            <person name="Ito Y."/>
            <person name="Iwabuchi A."/>
            <person name="Kamiya K."/>
            <person name="Karasawa W."/>
            <person name="Kurita K."/>
            <person name="Katagiri S."/>
            <person name="Kikuta A."/>
            <person name="Kobayashi H."/>
            <person name="Kobayashi N."/>
            <person name="Machita K."/>
            <person name="Maehara T."/>
            <person name="Masukawa M."/>
            <person name="Mizubayashi T."/>
            <person name="Mukai Y."/>
            <person name="Nagasaki H."/>
            <person name="Nagata Y."/>
            <person name="Naito S."/>
            <person name="Nakashima M."/>
            <person name="Nakama Y."/>
            <person name="Nakamichi Y."/>
            <person name="Nakamura M."/>
            <person name="Meguro A."/>
            <person name="Negishi M."/>
            <person name="Ohta I."/>
            <person name="Ohta T."/>
            <person name="Okamoto M."/>
            <person name="Ono N."/>
            <person name="Saji S."/>
            <person name="Sakaguchi M."/>
            <person name="Sakai K."/>
            <person name="Shibata M."/>
            <person name="Shimokawa T."/>
            <person name="Song J."/>
            <person name="Takazaki Y."/>
            <person name="Terasawa K."/>
            <person name="Tsugane M."/>
            <person name="Tsuji K."/>
            <person name="Ueda S."/>
            <person name="Waki K."/>
            <person name="Yamagata H."/>
            <person name="Yamamoto M."/>
            <person name="Yamamoto S."/>
            <person name="Yamane H."/>
            <person name="Yoshiki S."/>
            <person name="Yoshihara R."/>
            <person name="Yukawa K."/>
            <person name="Zhong H."/>
            <person name="Yano M."/>
            <person name="Yuan Q."/>
            <person name="Ouyang S."/>
            <person name="Liu J."/>
            <person name="Jones K.M."/>
            <person name="Gansberger K."/>
            <person name="Moffat K."/>
            <person name="Hill J."/>
            <person name="Bera J."/>
            <person name="Fadrosh D."/>
            <person name="Jin S."/>
            <person name="Johri S."/>
            <person name="Kim M."/>
            <person name="Overton L."/>
            <person name="Reardon M."/>
            <person name="Tsitrin T."/>
            <person name="Vuong H."/>
            <person name="Weaver B."/>
            <person name="Ciecko A."/>
            <person name="Tallon L."/>
            <person name="Jackson J."/>
            <person name="Pai G."/>
            <person name="Aken S.V."/>
            <person name="Utterback T."/>
            <person name="Reidmuller S."/>
            <person name="Feldblyum T."/>
            <person name="Hsiao J."/>
            <person name="Zismann V."/>
            <person name="Iobst S."/>
            <person name="de Vazeille A.R."/>
            <person name="Buell C.R."/>
            <person name="Ying K."/>
            <person name="Li Y."/>
            <person name="Lu T."/>
            <person name="Huang Y."/>
            <person name="Zhao Q."/>
            <person name="Feng Q."/>
            <person name="Zhang L."/>
            <person name="Zhu J."/>
            <person name="Weng Q."/>
            <person name="Mu J."/>
            <person name="Lu Y."/>
            <person name="Fan D."/>
            <person name="Liu Y."/>
            <person name="Guan J."/>
            <person name="Zhang Y."/>
            <person name="Yu S."/>
            <person name="Liu X."/>
            <person name="Zhang Y."/>
            <person name="Hong G."/>
            <person name="Han B."/>
            <person name="Choisne N."/>
            <person name="Demange N."/>
            <person name="Orjeda G."/>
            <person name="Samain S."/>
            <person name="Cattolico L."/>
            <person name="Pelletier E."/>
            <person name="Couloux A."/>
            <person name="Segurens B."/>
            <person name="Wincker P."/>
            <person name="D'Hont A."/>
            <person name="Scarpelli C."/>
            <person name="Weissenbach J."/>
            <person name="Salanoubat M."/>
            <person name="Quetier F."/>
            <person name="Yu Y."/>
            <person name="Kim H.R."/>
            <person name="Rambo T."/>
            <person name="Currie J."/>
            <person name="Collura K."/>
            <person name="Luo M."/>
            <person name="Yang T."/>
            <person name="Ammiraju J.S.S."/>
            <person name="Engler F."/>
            <person name="Soderlund C."/>
            <person name="Wing R.A."/>
            <person name="Palmer L.E."/>
            <person name="de la Bastide M."/>
            <person name="Spiegel L."/>
            <person name="Nascimento L."/>
            <person name="Zutavern T."/>
            <person name="O'Shaughnessy A."/>
            <person name="Dike S."/>
            <person name="Dedhia N."/>
            <person name="Preston R."/>
            <person name="Balija V."/>
            <person name="McCombie W.R."/>
            <person name="Chow T."/>
            <person name="Chen H."/>
            <person name="Chung M."/>
            <person name="Chen C."/>
            <person name="Shaw J."/>
            <person name="Wu H."/>
            <person name="Hsiao K."/>
            <person name="Chao Y."/>
            <person name="Chu M."/>
            <person name="Cheng C."/>
            <person name="Hour A."/>
            <person name="Lee P."/>
            <person name="Lin S."/>
            <person name="Lin Y."/>
            <person name="Liou J."/>
            <person name="Liu S."/>
            <person name="Hsing Y."/>
            <person name="Raghuvanshi S."/>
            <person name="Mohanty A."/>
            <person name="Bharti A.K."/>
            <person name="Gaur A."/>
            <person name="Gupta V."/>
            <person name="Kumar D."/>
            <person name="Ravi V."/>
            <person name="Vij S."/>
            <person name="Kapur A."/>
            <person name="Khurana P."/>
            <person name="Khurana P."/>
            <person name="Khurana J.P."/>
            <person name="Tyagi A.K."/>
            <person name="Gaikwad K."/>
            <person name="Singh A."/>
            <person name="Dalal V."/>
            <person name="Srivastava S."/>
            <person name="Dixit A."/>
            <person name="Pal A.K."/>
            <person name="Ghazi I.A."/>
            <person name="Yadav M."/>
            <person name="Pandit A."/>
            <person name="Bhargava A."/>
            <person name="Sureshbabu K."/>
            <person name="Batra K."/>
            <person name="Sharma T.R."/>
            <person name="Mohapatra T."/>
            <person name="Singh N.K."/>
            <person name="Messing J."/>
            <person name="Nelson A.B."/>
            <person name="Fuks G."/>
            <person name="Kavchok S."/>
            <person name="Keizer G."/>
            <person name="Linton E."/>
            <person name="Llaca V."/>
            <person name="Song R."/>
            <person name="Tanyolac B."/>
            <person name="Young S."/>
            <person name="Ho-Il K."/>
            <person name="Hahn J.H."/>
            <person name="Sangsakoo G."/>
            <person name="Vanavichit A."/>
            <person name="de Mattos Luiz.A.T."/>
            <person name="Zimmer P.D."/>
            <person name="Malone G."/>
            <person name="Dellagostin O."/>
            <person name="de Oliveira A.C."/>
            <person name="Bevan M."/>
            <person name="Bancroft I."/>
            <person name="Minx P."/>
            <person name="Cordum H."/>
            <person name="Wilson R."/>
            <person name="Cheng Z."/>
            <person name="Jin W."/>
            <person name="Jiang J."/>
            <person name="Leong S.A."/>
            <person name="Iwama H."/>
            <person name="Gojobori T."/>
            <person name="Itoh T."/>
            <person name="Niimura Y."/>
            <person name="Fujii Y."/>
            <person name="Habara T."/>
            <person name="Sakai H."/>
            <person name="Sato Y."/>
            <person name="Wilson G."/>
            <person name="Kumar K."/>
            <person name="McCouch S."/>
            <person name="Juretic N."/>
            <person name="Hoen D."/>
            <person name="Wright S."/>
            <person name="Bruskiewich R."/>
            <person name="Bureau T."/>
            <person name="Miyao A."/>
            <person name="Hirochika H."/>
            <person name="Nishikawa T."/>
            <person name="Kadowaki K."/>
            <person name="Sugiura M."/>
            <person name="Burr B."/>
            <person name="Sasaki T."/>
        </authorList>
    </citation>
    <scope>NUCLEOTIDE SEQUENCE [LARGE SCALE GENOMIC DNA]</scope>
    <source>
        <strain evidence="3">cv. Nipponbare</strain>
    </source>
</reference>
<protein>
    <submittedName>
        <fullName evidence="2">Epstein-Barr virus EBNA-1-like protein</fullName>
    </submittedName>
</protein>
<proteinExistence type="predicted"/>
<evidence type="ECO:0000256" key="1">
    <source>
        <dbReference type="SAM" id="MobiDB-lite"/>
    </source>
</evidence>
<feature type="region of interest" description="Disordered" evidence="1">
    <location>
        <begin position="1"/>
        <end position="189"/>
    </location>
</feature>
<dbReference type="EMBL" id="AP004693">
    <property type="protein sequence ID" value="BAD09862.1"/>
    <property type="molecule type" value="Genomic_DNA"/>
</dbReference>
<accession>Q6Z9R6</accession>